<dbReference type="RefSeq" id="WP_007865937.1">
    <property type="nucleotide sequence ID" value="NZ_JH376425.1"/>
</dbReference>
<dbReference type="GO" id="GO:0003677">
    <property type="term" value="F:DNA binding"/>
    <property type="evidence" value="ECO:0007669"/>
    <property type="project" value="UniProtKB-KW"/>
</dbReference>
<keyword evidence="1" id="KW-0805">Transcription regulation</keyword>
<dbReference type="SUPFAM" id="SSF46894">
    <property type="entry name" value="C-terminal effector domain of the bipartite response regulators"/>
    <property type="match status" value="1"/>
</dbReference>
<dbReference type="HOGENOM" id="CLU_006325_4_0_9"/>
<dbReference type="InterPro" id="IPR011990">
    <property type="entry name" value="TPR-like_helical_dom_sf"/>
</dbReference>
<dbReference type="SUPFAM" id="SSF52540">
    <property type="entry name" value="P-loop containing nucleoside triphosphate hydrolases"/>
    <property type="match status" value="1"/>
</dbReference>
<dbReference type="InterPro" id="IPR000792">
    <property type="entry name" value="Tscrpt_reg_LuxR_C"/>
</dbReference>
<accession>G5HMV4</accession>
<dbReference type="InterPro" id="IPR059106">
    <property type="entry name" value="WHD_MalT"/>
</dbReference>
<protein>
    <recommendedName>
        <fullName evidence="4">HTH luxR-type domain-containing protein</fullName>
    </recommendedName>
</protein>
<dbReference type="GO" id="GO:0006355">
    <property type="term" value="P:regulation of DNA-templated transcription"/>
    <property type="evidence" value="ECO:0007669"/>
    <property type="project" value="InterPro"/>
</dbReference>
<proteinExistence type="predicted"/>
<comment type="caution">
    <text evidence="5">The sequence shown here is derived from an EMBL/GenBank/DDBJ whole genome shotgun (WGS) entry which is preliminary data.</text>
</comment>
<evidence type="ECO:0000256" key="2">
    <source>
        <dbReference type="ARBA" id="ARBA00023125"/>
    </source>
</evidence>
<keyword evidence="3" id="KW-0804">Transcription</keyword>
<dbReference type="PANTHER" id="PTHR44688">
    <property type="entry name" value="DNA-BINDING TRANSCRIPTIONAL ACTIVATOR DEVR_DOSR"/>
    <property type="match status" value="1"/>
</dbReference>
<dbReference type="SMART" id="SM00421">
    <property type="entry name" value="HTH_LUXR"/>
    <property type="match status" value="1"/>
</dbReference>
<dbReference type="InterPro" id="IPR027417">
    <property type="entry name" value="P-loop_NTPase"/>
</dbReference>
<feature type="domain" description="HTH luxR-type" evidence="4">
    <location>
        <begin position="760"/>
        <end position="824"/>
    </location>
</feature>
<dbReference type="PANTHER" id="PTHR44688:SF16">
    <property type="entry name" value="DNA-BINDING TRANSCRIPTIONAL ACTIVATOR DEVR_DOSR"/>
    <property type="match status" value="1"/>
</dbReference>
<dbReference type="EMBL" id="ADLJ01000030">
    <property type="protein sequence ID" value="EHE97380.1"/>
    <property type="molecule type" value="Genomic_DNA"/>
</dbReference>
<dbReference type="InterPro" id="IPR016032">
    <property type="entry name" value="Sig_transdc_resp-reg_C-effctor"/>
</dbReference>
<dbReference type="PROSITE" id="PS50043">
    <property type="entry name" value="HTH_LUXR_2"/>
    <property type="match status" value="1"/>
</dbReference>
<dbReference type="Gene3D" id="1.25.40.10">
    <property type="entry name" value="Tetratricopeptide repeat domain"/>
    <property type="match status" value="1"/>
</dbReference>
<evidence type="ECO:0000313" key="5">
    <source>
        <dbReference type="EMBL" id="EHE97380.1"/>
    </source>
</evidence>
<dbReference type="Proteomes" id="UP000003763">
    <property type="component" value="Unassembled WGS sequence"/>
</dbReference>
<dbReference type="Pfam" id="PF00196">
    <property type="entry name" value="GerE"/>
    <property type="match status" value="1"/>
</dbReference>
<evidence type="ECO:0000256" key="1">
    <source>
        <dbReference type="ARBA" id="ARBA00023015"/>
    </source>
</evidence>
<sequence>MARAKKDNTNKPYFSPRLSALLDGMLTAKTTIISAPAGYGKTTAARYVLNRHLPGGAAVYHLDCVEEPAGAAWKRFGRAIQKIDNRIGNALLKIGLPDEDTKGDAAYLFTELVCAEETWLVIDDFQLFQTAVPETVWNALIEHGAENLHTVILTQRPVKMRMTLKPGVLYLGREEMRLTESETGEYFAWCGVSPSPEQVRTVSRYTEGWIAALRLQLKCYMDTGSFLDTRDIHRLIGEVVWDKLTREEQNFLLLISPFDSYTYRQAAHMLNLQEAPEYVRTLSLHNNFIFEDAHGHLFRPHSTLLEFLRGELAALPEETRRHIFTCAGEWCGLNGQSEQAMYFFHRVGDYEKILSLEFRGMEFERTEETRVADLLLDILDHTDAEMKLRYPVSVVKIIFILFGAGRYEEFGRWCGGMSALCAGSSLPEPEKNRLSGELSLLTSFTRFNDITEMGTLMRRAHELLGGRPSLIQMNDAWSFGCPSALFLYHSAPGRLDRELADMTENCCHYFALTQGHGSGGDVLMAAEAHYHRGEMEHAEILAYKALYQAENKRQECVCIGAALLLGRLAVVRGDGDGFSSVLERIAGYAAQNPIKSNRMEADMAAASLMELLGAEQDIPLWLREGDISEKRLFAMSIPYAQTLFGKYMIQSGKPEIWLGMERDALALAELLHCCMAMLYGKILTAAAWQARGKMPEAISALKEALDMAIPDALYMPFAENRALLEPLLTEHCSRTEREKIFALAQKQETGAEAVRRGCYLSSLPFGLTEREYEVAELAARGLRNQAIAQTLFVTDNTVKKHLKTIFQKMDVRSRDALQEKWKNKT</sequence>
<dbReference type="PATRIC" id="fig|742733.3.peg.4184"/>
<evidence type="ECO:0000256" key="3">
    <source>
        <dbReference type="ARBA" id="ARBA00023163"/>
    </source>
</evidence>
<evidence type="ECO:0000259" key="4">
    <source>
        <dbReference type="PROSITE" id="PS50043"/>
    </source>
</evidence>
<dbReference type="InterPro" id="IPR036388">
    <property type="entry name" value="WH-like_DNA-bd_sf"/>
</dbReference>
<organism evidence="5 6">
    <name type="scientific">[Clostridium] citroniae WAL-17108</name>
    <dbReference type="NCBI Taxonomy" id="742733"/>
    <lineage>
        <taxon>Bacteria</taxon>
        <taxon>Bacillati</taxon>
        <taxon>Bacillota</taxon>
        <taxon>Clostridia</taxon>
        <taxon>Lachnospirales</taxon>
        <taxon>Lachnospiraceae</taxon>
        <taxon>Enterocloster</taxon>
    </lineage>
</organism>
<dbReference type="Gene3D" id="1.10.10.10">
    <property type="entry name" value="Winged helix-like DNA-binding domain superfamily/Winged helix DNA-binding domain"/>
    <property type="match status" value="1"/>
</dbReference>
<keyword evidence="2" id="KW-0238">DNA-binding</keyword>
<name>G5HMV4_9FIRM</name>
<dbReference type="CDD" id="cd06170">
    <property type="entry name" value="LuxR_C_like"/>
    <property type="match status" value="1"/>
</dbReference>
<dbReference type="AlphaFoldDB" id="G5HMV4"/>
<dbReference type="eggNOG" id="COG2909">
    <property type="taxonomic scope" value="Bacteria"/>
</dbReference>
<dbReference type="Pfam" id="PF25873">
    <property type="entry name" value="WHD_MalT"/>
    <property type="match status" value="1"/>
</dbReference>
<evidence type="ECO:0000313" key="6">
    <source>
        <dbReference type="Proteomes" id="UP000003763"/>
    </source>
</evidence>
<reference evidence="5 6" key="1">
    <citation type="submission" date="2011-08" db="EMBL/GenBank/DDBJ databases">
        <title>The Genome Sequence of Clostridium citroniae WAL-17108.</title>
        <authorList>
            <consortium name="The Broad Institute Genome Sequencing Platform"/>
            <person name="Earl A."/>
            <person name="Ward D."/>
            <person name="Feldgarden M."/>
            <person name="Gevers D."/>
            <person name="Finegold S.M."/>
            <person name="Summanen P.H."/>
            <person name="Molitoris D.R."/>
            <person name="Vaisanen M.L."/>
            <person name="Daigneault M."/>
            <person name="Allen-Vercoe E."/>
            <person name="Young S.K."/>
            <person name="Zeng Q."/>
            <person name="Gargeya S."/>
            <person name="Fitzgerald M."/>
            <person name="Haas B."/>
            <person name="Abouelleil A."/>
            <person name="Alvarado L."/>
            <person name="Arachchi H.M."/>
            <person name="Berlin A."/>
            <person name="Brown A."/>
            <person name="Chapman S.B."/>
            <person name="Chen Z."/>
            <person name="Dunbar C."/>
            <person name="Freedman E."/>
            <person name="Gearin G."/>
            <person name="Gellesch M."/>
            <person name="Goldberg J."/>
            <person name="Griggs A."/>
            <person name="Gujja S."/>
            <person name="Heiman D."/>
            <person name="Howarth C."/>
            <person name="Larson L."/>
            <person name="Lui A."/>
            <person name="MacDonald P.J.P."/>
            <person name="Montmayeur A."/>
            <person name="Murphy C."/>
            <person name="Neiman D."/>
            <person name="Pearson M."/>
            <person name="Priest M."/>
            <person name="Roberts A."/>
            <person name="Saif S."/>
            <person name="Shea T."/>
            <person name="Shenoy N."/>
            <person name="Sisk P."/>
            <person name="Stolte C."/>
            <person name="Sykes S."/>
            <person name="Wortman J."/>
            <person name="Nusbaum C."/>
            <person name="Birren B."/>
        </authorList>
    </citation>
    <scope>NUCLEOTIDE SEQUENCE [LARGE SCALE GENOMIC DNA]</scope>
    <source>
        <strain evidence="5 6">WAL-17108</strain>
    </source>
</reference>
<dbReference type="PRINTS" id="PR00038">
    <property type="entry name" value="HTHLUXR"/>
</dbReference>
<gene>
    <name evidence="5" type="ORF">HMPREF9469_04035</name>
</gene>